<evidence type="ECO:0000313" key="11">
    <source>
        <dbReference type="Proteomes" id="UP001240157"/>
    </source>
</evidence>
<dbReference type="EMBL" id="PZBZ01000023">
    <property type="protein sequence ID" value="PTG14832.1"/>
    <property type="molecule type" value="Genomic_DNA"/>
</dbReference>
<reference evidence="4 11" key="3">
    <citation type="submission" date="2023-08" db="EMBL/GenBank/DDBJ databases">
        <title>Whole genome sequencing of Staphylococcus chromogenes NNSch 2386.</title>
        <authorList>
            <person name="Kropotov V.S."/>
            <person name="Boriskina E.V."/>
            <person name="Gordinskaya N.A."/>
            <person name="Shkurkina I.S."/>
            <person name="Kryazhev D.V."/>
            <person name="Alekseeva A.E."/>
            <person name="Makhova M.A."/>
        </authorList>
    </citation>
    <scope>NUCLEOTIDE SEQUENCE [LARGE SCALE GENOMIC DNA]</scope>
    <source>
        <strain evidence="4 11">NNSch 2386</strain>
    </source>
</reference>
<organism evidence="5 10">
    <name type="scientific">Staphylococcus chromogenes</name>
    <name type="common">Staphylococcus hyicus subsp. chromogenes</name>
    <dbReference type="NCBI Taxonomy" id="46126"/>
    <lineage>
        <taxon>Bacteria</taxon>
        <taxon>Bacillati</taxon>
        <taxon>Bacillota</taxon>
        <taxon>Bacilli</taxon>
        <taxon>Bacillales</taxon>
        <taxon>Staphylococcaceae</taxon>
        <taxon>Staphylococcus</taxon>
    </lineage>
</organism>
<evidence type="ECO:0000256" key="1">
    <source>
        <dbReference type="ARBA" id="ARBA00022801"/>
    </source>
</evidence>
<gene>
    <name evidence="6" type="ORF">BU638_00590</name>
    <name evidence="5" type="ORF">BU653_05405</name>
    <name evidence="7" type="ORF">BU676_02375</name>
    <name evidence="4" type="ORF">RCF65_06040</name>
</gene>
<dbReference type="Proteomes" id="UP001240157">
    <property type="component" value="Unassembled WGS sequence"/>
</dbReference>
<evidence type="ECO:0000313" key="9">
    <source>
        <dbReference type="Proteomes" id="UP000242144"/>
    </source>
</evidence>
<dbReference type="PANTHER" id="PTHR43546:SF3">
    <property type="entry name" value="UPF0173 METAL-DEPENDENT HYDROLASE MJ1163"/>
    <property type="match status" value="1"/>
</dbReference>
<dbReference type="EMBL" id="JAVGJF010000029">
    <property type="protein sequence ID" value="MDQ7175544.1"/>
    <property type="molecule type" value="Genomic_DNA"/>
</dbReference>
<evidence type="ECO:0000313" key="7">
    <source>
        <dbReference type="EMBL" id="PTG70770.1"/>
    </source>
</evidence>
<comment type="caution">
    <text evidence="5">The sequence shown here is derived from an EMBL/GenBank/DDBJ whole genome shotgun (WGS) entry which is preliminary data.</text>
</comment>
<protein>
    <recommendedName>
        <fullName evidence="2">UPF0173 metal-dependent hydrolase BU638_00590</fullName>
    </recommendedName>
</protein>
<proteinExistence type="inferred from homology"/>
<dbReference type="EMBL" id="PZCM01000001">
    <property type="protein sequence ID" value="PTG28734.1"/>
    <property type="molecule type" value="Genomic_DNA"/>
</dbReference>
<dbReference type="RefSeq" id="WP_037574354.1">
    <property type="nucleotide sequence ID" value="NZ_BMDK01000001.1"/>
</dbReference>
<dbReference type="Proteomes" id="UP000242144">
    <property type="component" value="Unassembled WGS sequence"/>
</dbReference>
<evidence type="ECO:0000259" key="3">
    <source>
        <dbReference type="SMART" id="SM00849"/>
    </source>
</evidence>
<keyword evidence="8" id="KW-1185">Reference proteome</keyword>
<reference evidence="8 9" key="1">
    <citation type="journal article" date="2016" name="Front. Microbiol.">
        <title>Comprehensive Phylogenetic Analysis of Bovine Non-aureus Staphylococci Species Based on Whole-Genome Sequencing.</title>
        <authorList>
            <person name="Naushad S."/>
            <person name="Barkema H.W."/>
            <person name="Luby C."/>
            <person name="Condas L.A."/>
            <person name="Nobrega D.B."/>
            <person name="Carson D.A."/>
            <person name="De Buck J."/>
        </authorList>
    </citation>
    <scope>NUCLEOTIDE SEQUENCE [LARGE SCALE GENOMIC DNA]</scope>
    <source>
        <strain evidence="6 9">SNUC 105</strain>
        <strain evidence="7 8">SNUC 1363</strain>
        <strain evidence="5 10">SNUC 505</strain>
    </source>
</reference>
<dbReference type="Proteomes" id="UP000242008">
    <property type="component" value="Unassembled WGS sequence"/>
</dbReference>
<dbReference type="SUPFAM" id="SSF56281">
    <property type="entry name" value="Metallo-hydrolase/oxidoreductase"/>
    <property type="match status" value="1"/>
</dbReference>
<evidence type="ECO:0000313" key="4">
    <source>
        <dbReference type="EMBL" id="MDQ7175544.1"/>
    </source>
</evidence>
<reference evidence="5" key="2">
    <citation type="submission" date="2018-03" db="EMBL/GenBank/DDBJ databases">
        <authorList>
            <person name="Naushad S."/>
        </authorList>
    </citation>
    <scope>NUCLEOTIDE SEQUENCE</scope>
    <source>
        <strain evidence="6">SNUC 105</strain>
        <strain evidence="7">SNUC 1363</strain>
        <strain evidence="5">SNUC 505</strain>
    </source>
</reference>
<dbReference type="GO" id="GO:0016787">
    <property type="term" value="F:hydrolase activity"/>
    <property type="evidence" value="ECO:0007669"/>
    <property type="project" value="UniProtKB-UniRule"/>
</dbReference>
<accession>A0AAE5W8R6</accession>
<dbReference type="Proteomes" id="UP000242704">
    <property type="component" value="Unassembled WGS sequence"/>
</dbReference>
<keyword evidence="1 2" id="KW-0378">Hydrolase</keyword>
<dbReference type="InterPro" id="IPR022877">
    <property type="entry name" value="UPF0173"/>
</dbReference>
<evidence type="ECO:0000313" key="5">
    <source>
        <dbReference type="EMBL" id="PTG14832.1"/>
    </source>
</evidence>
<evidence type="ECO:0000313" key="8">
    <source>
        <dbReference type="Proteomes" id="UP000242008"/>
    </source>
</evidence>
<dbReference type="EMBL" id="PZAO01000004">
    <property type="protein sequence ID" value="PTG70770.1"/>
    <property type="molecule type" value="Genomic_DNA"/>
</dbReference>
<feature type="domain" description="Metallo-beta-lactamase" evidence="3">
    <location>
        <begin position="7"/>
        <end position="195"/>
    </location>
</feature>
<evidence type="ECO:0000256" key="2">
    <source>
        <dbReference type="HAMAP-Rule" id="MF_00457"/>
    </source>
</evidence>
<dbReference type="AlphaFoldDB" id="A0AAE5W8R6"/>
<sequence length="231" mass="25585">MKLSFHGQSTVYFESNGKKGIIDPFITGNELSDLDASSLEVDYIILTHGHEDHFGDTIEIAKRTEATVISTAEVANYLNSAHGIENVHGMNIGGKWQFDFGTLKFVQAFHSSSLMDDNGKPIYLGMPMGVILTLENKTIYHTGDTGLFSDMKLIAERHPVDVCFVPIGDNFTMGIEDASYAINTFIQPKISVPIHYNTFPLIEQNPEDFKNAVTHGQVQILKPGQSVQFTD</sequence>
<dbReference type="Pfam" id="PF12706">
    <property type="entry name" value="Lactamase_B_2"/>
    <property type="match status" value="1"/>
</dbReference>
<dbReference type="HAMAP" id="MF_00457">
    <property type="entry name" value="UPF0173"/>
    <property type="match status" value="1"/>
</dbReference>
<dbReference type="InterPro" id="IPR050114">
    <property type="entry name" value="UPF0173_UPF0282_UlaG_hydrolase"/>
</dbReference>
<dbReference type="NCBIfam" id="NF001911">
    <property type="entry name" value="PRK00685.1"/>
    <property type="match status" value="1"/>
</dbReference>
<evidence type="ECO:0000313" key="10">
    <source>
        <dbReference type="Proteomes" id="UP000242704"/>
    </source>
</evidence>
<dbReference type="SMART" id="SM00849">
    <property type="entry name" value="Lactamase_B"/>
    <property type="match status" value="1"/>
</dbReference>
<dbReference type="InterPro" id="IPR001279">
    <property type="entry name" value="Metallo-B-lactamas"/>
</dbReference>
<comment type="similarity">
    <text evidence="2">Belongs to the UPF0173 family.</text>
</comment>
<name>A0AAE5W8R6_STACR</name>
<evidence type="ECO:0000313" key="6">
    <source>
        <dbReference type="EMBL" id="PTG28734.1"/>
    </source>
</evidence>
<dbReference type="InterPro" id="IPR036866">
    <property type="entry name" value="RibonucZ/Hydroxyglut_hydro"/>
</dbReference>
<dbReference type="GeneID" id="93655429"/>
<dbReference type="PANTHER" id="PTHR43546">
    <property type="entry name" value="UPF0173 METAL-DEPENDENT HYDROLASE MJ1163-RELATED"/>
    <property type="match status" value="1"/>
</dbReference>
<dbReference type="Gene3D" id="3.60.15.10">
    <property type="entry name" value="Ribonuclease Z/Hydroxyacylglutathione hydrolase-like"/>
    <property type="match status" value="1"/>
</dbReference>